<evidence type="ECO:0000313" key="1">
    <source>
        <dbReference type="EMBL" id="GJN04994.1"/>
    </source>
</evidence>
<protein>
    <submittedName>
        <fullName evidence="1">Uncharacterized protein</fullName>
    </submittedName>
</protein>
<reference evidence="1" key="2">
    <citation type="submission" date="2021-12" db="EMBL/GenBank/DDBJ databases">
        <title>Resequencing data analysis of finger millet.</title>
        <authorList>
            <person name="Hatakeyama M."/>
            <person name="Aluri S."/>
            <person name="Balachadran M.T."/>
            <person name="Sivarajan S.R."/>
            <person name="Poveda L."/>
            <person name="Shimizu-Inatsugi R."/>
            <person name="Schlapbach R."/>
            <person name="Sreeman S.M."/>
            <person name="Shimizu K.K."/>
        </authorList>
    </citation>
    <scope>NUCLEOTIDE SEQUENCE</scope>
</reference>
<dbReference type="Proteomes" id="UP001054889">
    <property type="component" value="Unassembled WGS sequence"/>
</dbReference>
<accession>A0AAV5D239</accession>
<reference evidence="1" key="1">
    <citation type="journal article" date="2018" name="DNA Res.">
        <title>Multiple hybrid de novo genome assembly of finger millet, an orphan allotetraploid crop.</title>
        <authorList>
            <person name="Hatakeyama M."/>
            <person name="Aluri S."/>
            <person name="Balachadran M.T."/>
            <person name="Sivarajan S.R."/>
            <person name="Patrignani A."/>
            <person name="Gruter S."/>
            <person name="Poveda L."/>
            <person name="Shimizu-Inatsugi R."/>
            <person name="Baeten J."/>
            <person name="Francoijs K.J."/>
            <person name="Nataraja K.N."/>
            <person name="Reddy Y.A.N."/>
            <person name="Phadnis S."/>
            <person name="Ravikumar R.L."/>
            <person name="Schlapbach R."/>
            <person name="Sreeman S.M."/>
            <person name="Shimizu K.K."/>
        </authorList>
    </citation>
    <scope>NUCLEOTIDE SEQUENCE</scope>
</reference>
<sequence length="251" mass="27703">MCAMLLPLGFVDTYDAQRRAFLWSREQETSGASCVVAWDRVCLPKEQGGLGIRDIALQNQCLLLKLVHKHPSPIRFSLGNMSHTKINILTLEGDVHGAHWASLSDLLPPYRAITTVTLGDGRFALFWEDIWAQATTVAMTYSALYSHSKDTNASVHHIVNSGLDSNLVPRLTTAATLERLALETLIQSITLTSAPDIRCSPLFSPSGSFRSAPIYKTVTAATSPTSPFYKHVSCNCVPPRVQYFAWLLVQE</sequence>
<proteinExistence type="predicted"/>
<organism evidence="1 2">
    <name type="scientific">Eleusine coracana subsp. coracana</name>
    <dbReference type="NCBI Taxonomy" id="191504"/>
    <lineage>
        <taxon>Eukaryota</taxon>
        <taxon>Viridiplantae</taxon>
        <taxon>Streptophyta</taxon>
        <taxon>Embryophyta</taxon>
        <taxon>Tracheophyta</taxon>
        <taxon>Spermatophyta</taxon>
        <taxon>Magnoliopsida</taxon>
        <taxon>Liliopsida</taxon>
        <taxon>Poales</taxon>
        <taxon>Poaceae</taxon>
        <taxon>PACMAD clade</taxon>
        <taxon>Chloridoideae</taxon>
        <taxon>Cynodonteae</taxon>
        <taxon>Eleusininae</taxon>
        <taxon>Eleusine</taxon>
    </lineage>
</organism>
<keyword evidence="2" id="KW-1185">Reference proteome</keyword>
<dbReference type="EMBL" id="BQKI01000011">
    <property type="protein sequence ID" value="GJN04994.1"/>
    <property type="molecule type" value="Genomic_DNA"/>
</dbReference>
<comment type="caution">
    <text evidence="1">The sequence shown here is derived from an EMBL/GenBank/DDBJ whole genome shotgun (WGS) entry which is preliminary data.</text>
</comment>
<dbReference type="AlphaFoldDB" id="A0AAV5D239"/>
<evidence type="ECO:0000313" key="2">
    <source>
        <dbReference type="Proteomes" id="UP001054889"/>
    </source>
</evidence>
<gene>
    <name evidence="1" type="primary">ga22584</name>
    <name evidence="1" type="ORF">PR202_ga22584</name>
</gene>
<name>A0AAV5D239_ELECO</name>